<evidence type="ECO:0000313" key="5">
    <source>
        <dbReference type="Proteomes" id="UP000034350"/>
    </source>
</evidence>
<dbReference type="Pfam" id="PF08241">
    <property type="entry name" value="Methyltransf_11"/>
    <property type="match status" value="1"/>
</dbReference>
<keyword evidence="5" id="KW-1185">Reference proteome</keyword>
<dbReference type="OrthoDB" id="271595at2759"/>
<dbReference type="PANTHER" id="PTHR13069:SF21">
    <property type="entry name" value="ALKYLATED DNA REPAIR PROTEIN ALKB HOMOLOG 8"/>
    <property type="match status" value="1"/>
</dbReference>
<dbReference type="InterPro" id="IPR029063">
    <property type="entry name" value="SAM-dependent_MTases_sf"/>
</dbReference>
<keyword evidence="2 4" id="KW-0808">Transferase</keyword>
<protein>
    <submittedName>
        <fullName evidence="4">Trna (Uracil-5-)-methyltransferase trm9</fullName>
    </submittedName>
</protein>
<dbReference type="EMBL" id="JPQZ01000079">
    <property type="protein sequence ID" value="KKO74370.1"/>
    <property type="molecule type" value="Genomic_DNA"/>
</dbReference>
<dbReference type="SUPFAM" id="SSF53335">
    <property type="entry name" value="S-adenosyl-L-methionine-dependent methyltransferases"/>
    <property type="match status" value="1"/>
</dbReference>
<dbReference type="GO" id="GO:0000049">
    <property type="term" value="F:tRNA binding"/>
    <property type="evidence" value="ECO:0007669"/>
    <property type="project" value="TreeGrafter"/>
</dbReference>
<feature type="domain" description="Methyltransferase type 11" evidence="3">
    <location>
        <begin position="47"/>
        <end position="174"/>
    </location>
</feature>
<reference evidence="4 5" key="1">
    <citation type="journal article" date="2015" name="Environ. Microbiol.">
        <title>Genome analyses suggest the presence of polyploidy and recent human-driven expansions in eight global populations of the honeybee pathogen Nosema ceranae.</title>
        <authorList>
            <person name="Pelin A."/>
            <person name="Selman M."/>
            <person name="Aris-Brosou S."/>
            <person name="Farinelli L."/>
            <person name="Corradi N."/>
        </authorList>
    </citation>
    <scope>NUCLEOTIDE SEQUENCE [LARGE SCALE GENOMIC DNA]</scope>
    <source>
        <strain evidence="4 5">PA08 1199</strain>
    </source>
</reference>
<dbReference type="InterPro" id="IPR013216">
    <property type="entry name" value="Methyltransf_11"/>
</dbReference>
<dbReference type="GO" id="GO:0008757">
    <property type="term" value="F:S-adenosylmethionine-dependent methyltransferase activity"/>
    <property type="evidence" value="ECO:0007669"/>
    <property type="project" value="InterPro"/>
</dbReference>
<evidence type="ECO:0000256" key="2">
    <source>
        <dbReference type="ARBA" id="ARBA00022679"/>
    </source>
</evidence>
<proteinExistence type="predicted"/>
<gene>
    <name evidence="4" type="ORF">AAJ76_7900013360</name>
</gene>
<dbReference type="CDD" id="cd02440">
    <property type="entry name" value="AdoMet_MTases"/>
    <property type="match status" value="1"/>
</dbReference>
<dbReference type="GO" id="GO:0106335">
    <property type="term" value="F:tRNA (5-carboxymethyluridine(34)-5-O)-methyltransferase activity"/>
    <property type="evidence" value="ECO:0007669"/>
    <property type="project" value="TreeGrafter"/>
</dbReference>
<dbReference type="RefSeq" id="XP_024330112.1">
    <property type="nucleotide sequence ID" value="XM_024476405.1"/>
</dbReference>
<dbReference type="AlphaFoldDB" id="A0A0F9WC05"/>
<dbReference type="VEuPathDB" id="MicrosporidiaDB:G9O61_00g000650"/>
<accession>A0A0F9WC05</accession>
<dbReference type="VEuPathDB" id="MicrosporidiaDB:AAJ76_7900013360"/>
<comment type="caution">
    <text evidence="4">The sequence shown here is derived from an EMBL/GenBank/DDBJ whole genome shotgun (WGS) entry which is preliminary data.</text>
</comment>
<sequence length="244" mass="28539">MNSEYEDAYVHKFYSKYAKKFDVTRYKTWPKISSFLKVYDKPGFLNLDAGCGNGRNLPRTGGVWIGLDYSKELLNCIVDKYCKVNDQKDLDCGTLSKKNICKSELKYSLVHKSSSTPHVSFNLIRGDCLCLPFNSNTFDIILSIAVIHHFSTPERRTQALQEMHRVLKPTGRILLYVWNEETKFQSKFKQIKNKDYLVRFKTFDRYYYLYDHKELVDACVKNGFNVEESGIEQESIFVILKKQI</sequence>
<dbReference type="Gene3D" id="3.40.50.150">
    <property type="entry name" value="Vaccinia Virus protein VP39"/>
    <property type="match status" value="1"/>
</dbReference>
<evidence type="ECO:0000259" key="3">
    <source>
        <dbReference type="Pfam" id="PF08241"/>
    </source>
</evidence>
<dbReference type="VEuPathDB" id="MicrosporidiaDB:NCER_101265"/>
<dbReference type="InterPro" id="IPR051422">
    <property type="entry name" value="AlkB_tRNA_MeTrf/Diox"/>
</dbReference>
<dbReference type="Proteomes" id="UP000034350">
    <property type="component" value="Unassembled WGS sequence"/>
</dbReference>
<keyword evidence="1 4" id="KW-0489">Methyltransferase</keyword>
<organism evidence="4 5">
    <name type="scientific">Vairimorpha ceranae</name>
    <dbReference type="NCBI Taxonomy" id="40302"/>
    <lineage>
        <taxon>Eukaryota</taxon>
        <taxon>Fungi</taxon>
        <taxon>Fungi incertae sedis</taxon>
        <taxon>Microsporidia</taxon>
        <taxon>Nosematidae</taxon>
        <taxon>Vairimorpha</taxon>
    </lineage>
</organism>
<dbReference type="OMA" id="VHEVYQQ"/>
<evidence type="ECO:0000256" key="1">
    <source>
        <dbReference type="ARBA" id="ARBA00022603"/>
    </source>
</evidence>
<dbReference type="PANTHER" id="PTHR13069">
    <property type="entry name" value="ALKYLATED DNA REPAIR PROTEIN ALKB HOMOLOG 8"/>
    <property type="match status" value="1"/>
</dbReference>
<dbReference type="GO" id="GO:0002098">
    <property type="term" value="P:tRNA wobble uridine modification"/>
    <property type="evidence" value="ECO:0007669"/>
    <property type="project" value="TreeGrafter"/>
</dbReference>
<name>A0A0F9WC05_9MICR</name>
<dbReference type="GO" id="GO:0005737">
    <property type="term" value="C:cytoplasm"/>
    <property type="evidence" value="ECO:0007669"/>
    <property type="project" value="TreeGrafter"/>
</dbReference>
<evidence type="ECO:0000313" key="4">
    <source>
        <dbReference type="EMBL" id="KKO74370.1"/>
    </source>
</evidence>
<dbReference type="GO" id="GO:0030488">
    <property type="term" value="P:tRNA methylation"/>
    <property type="evidence" value="ECO:0007669"/>
    <property type="project" value="TreeGrafter"/>
</dbReference>
<dbReference type="GO" id="GO:0005634">
    <property type="term" value="C:nucleus"/>
    <property type="evidence" value="ECO:0007669"/>
    <property type="project" value="TreeGrafter"/>
</dbReference>
<dbReference type="SMR" id="A0A0F9WC05"/>
<dbReference type="GeneID" id="36321358"/>